<dbReference type="AlphaFoldDB" id="A0A7R9DW31"/>
<dbReference type="EMBL" id="OD035230">
    <property type="protein sequence ID" value="CAD7420685.1"/>
    <property type="molecule type" value="Genomic_DNA"/>
</dbReference>
<gene>
    <name evidence="2" type="ORF">TPSB3V08_LOCUS14100</name>
</gene>
<feature type="region of interest" description="Disordered" evidence="1">
    <location>
        <begin position="77"/>
        <end position="101"/>
    </location>
</feature>
<sequence>MTSLVLTDSSQLTADSLEKLLGQIMYSYAEPDDLQKHVFSSCGSAARRRCGEKEVEGVEGWLRDASQCSLLFMQSRRESKREGYDVPVGGPSEDDGAARCG</sequence>
<evidence type="ECO:0000313" key="2">
    <source>
        <dbReference type="EMBL" id="CAD7420685.1"/>
    </source>
</evidence>
<protein>
    <submittedName>
        <fullName evidence="2">Uncharacterized protein</fullName>
    </submittedName>
</protein>
<proteinExistence type="predicted"/>
<evidence type="ECO:0000256" key="1">
    <source>
        <dbReference type="SAM" id="MobiDB-lite"/>
    </source>
</evidence>
<name>A0A7R9DW31_TIMPO</name>
<reference evidence="2" key="1">
    <citation type="submission" date="2020-11" db="EMBL/GenBank/DDBJ databases">
        <authorList>
            <person name="Tran Van P."/>
        </authorList>
    </citation>
    <scope>NUCLEOTIDE SEQUENCE</scope>
</reference>
<organism evidence="2">
    <name type="scientific">Timema poppense</name>
    <name type="common">Walking stick</name>
    <dbReference type="NCBI Taxonomy" id="170557"/>
    <lineage>
        <taxon>Eukaryota</taxon>
        <taxon>Metazoa</taxon>
        <taxon>Ecdysozoa</taxon>
        <taxon>Arthropoda</taxon>
        <taxon>Hexapoda</taxon>
        <taxon>Insecta</taxon>
        <taxon>Pterygota</taxon>
        <taxon>Neoptera</taxon>
        <taxon>Polyneoptera</taxon>
        <taxon>Phasmatodea</taxon>
        <taxon>Timematodea</taxon>
        <taxon>Timematoidea</taxon>
        <taxon>Timematidae</taxon>
        <taxon>Timema</taxon>
    </lineage>
</organism>
<accession>A0A7R9DW31</accession>